<gene>
    <name evidence="1" type="ORF">ERS852448_01942</name>
</gene>
<accession>A0A173U991</accession>
<protein>
    <submittedName>
        <fullName evidence="1">Uncharacterized protein</fullName>
    </submittedName>
</protein>
<evidence type="ECO:0000313" key="1">
    <source>
        <dbReference type="EMBL" id="CUN11592.1"/>
    </source>
</evidence>
<evidence type="ECO:0000313" key="2">
    <source>
        <dbReference type="Proteomes" id="UP000095492"/>
    </source>
</evidence>
<proteinExistence type="predicted"/>
<dbReference type="STRING" id="39490.ERS852448_01942"/>
<organism evidence="1 2">
    <name type="scientific">Eubacterium ramulus</name>
    <dbReference type="NCBI Taxonomy" id="39490"/>
    <lineage>
        <taxon>Bacteria</taxon>
        <taxon>Bacillati</taxon>
        <taxon>Bacillota</taxon>
        <taxon>Clostridia</taxon>
        <taxon>Eubacteriales</taxon>
        <taxon>Eubacteriaceae</taxon>
        <taxon>Eubacterium</taxon>
    </lineage>
</organism>
<dbReference type="EMBL" id="CYYA01000012">
    <property type="protein sequence ID" value="CUN11592.1"/>
    <property type="molecule type" value="Genomic_DNA"/>
</dbReference>
<reference evidence="1 2" key="1">
    <citation type="submission" date="2015-09" db="EMBL/GenBank/DDBJ databases">
        <authorList>
            <consortium name="Pathogen Informatics"/>
        </authorList>
    </citation>
    <scope>NUCLEOTIDE SEQUENCE [LARGE SCALE GENOMIC DNA]</scope>
    <source>
        <strain evidence="1 2">2789STDY5608891</strain>
    </source>
</reference>
<dbReference type="AlphaFoldDB" id="A0A173U991"/>
<name>A0A173U991_EUBRA</name>
<sequence>MNSIQKIESLPEQIWQEGMQFLGDFLEFQSSFILWNKTTKQKR</sequence>
<dbReference type="Proteomes" id="UP000095492">
    <property type="component" value="Unassembled WGS sequence"/>
</dbReference>